<dbReference type="RefSeq" id="XP_024508396.1">
    <property type="nucleotide sequence ID" value="XM_024655089.1"/>
</dbReference>
<organism evidence="3">
    <name type="scientific">Strongyloides ratti</name>
    <name type="common">Parasitic roundworm</name>
    <dbReference type="NCBI Taxonomy" id="34506"/>
    <lineage>
        <taxon>Eukaryota</taxon>
        <taxon>Metazoa</taxon>
        <taxon>Ecdysozoa</taxon>
        <taxon>Nematoda</taxon>
        <taxon>Chromadorea</taxon>
        <taxon>Rhabditida</taxon>
        <taxon>Tylenchina</taxon>
        <taxon>Panagrolaimomorpha</taxon>
        <taxon>Strongyloidoidea</taxon>
        <taxon>Strongyloididae</taxon>
        <taxon>Strongyloides</taxon>
    </lineage>
</organism>
<evidence type="ECO:0000313" key="5">
    <source>
        <dbReference type="WBParaSite" id="SRAE_2000384600.1"/>
    </source>
</evidence>
<dbReference type="CTD" id="36381566"/>
<evidence type="ECO:0000313" key="6">
    <source>
        <dbReference type="WormBase" id="SRAE_2000384600"/>
    </source>
</evidence>
<gene>
    <name evidence="3 5 6" type="ORF">SRAE_2000384600</name>
</gene>
<evidence type="ECO:0000256" key="2">
    <source>
        <dbReference type="SAM" id="SignalP"/>
    </source>
</evidence>
<dbReference type="WormBase" id="SRAE_2000384600">
    <property type="protein sequence ID" value="SRP01764"/>
    <property type="gene ID" value="WBGene00264073"/>
</dbReference>
<reference evidence="5" key="2">
    <citation type="submission" date="2020-12" db="UniProtKB">
        <authorList>
            <consortium name="WormBaseParasite"/>
        </authorList>
    </citation>
    <scope>IDENTIFICATION</scope>
</reference>
<feature type="chain" id="PRO_5015030765" evidence="2">
    <location>
        <begin position="18"/>
        <end position="262"/>
    </location>
</feature>
<evidence type="ECO:0000313" key="4">
    <source>
        <dbReference type="Proteomes" id="UP000035682"/>
    </source>
</evidence>
<name>A0A090LHF8_STRRB</name>
<accession>A0A090LHF8</accession>
<keyword evidence="1" id="KW-0472">Membrane</keyword>
<dbReference type="WBParaSite" id="SRAE_2000384600.1">
    <property type="protein sequence ID" value="SRAE_2000384600.1"/>
    <property type="gene ID" value="WBGene00264073"/>
</dbReference>
<evidence type="ECO:0000256" key="1">
    <source>
        <dbReference type="SAM" id="Phobius"/>
    </source>
</evidence>
<feature type="signal peptide" evidence="2">
    <location>
        <begin position="1"/>
        <end position="17"/>
    </location>
</feature>
<proteinExistence type="predicted"/>
<keyword evidence="1" id="KW-0812">Transmembrane</keyword>
<dbReference type="Proteomes" id="UP000035682">
    <property type="component" value="Unplaced"/>
</dbReference>
<feature type="transmembrane region" description="Helical" evidence="1">
    <location>
        <begin position="109"/>
        <end position="130"/>
    </location>
</feature>
<dbReference type="GeneID" id="36381566"/>
<protein>
    <submittedName>
        <fullName evidence="3 5">Uncharacterized protein</fullName>
    </submittedName>
</protein>
<dbReference type="EMBL" id="LN609529">
    <property type="protein sequence ID" value="CEF69196.1"/>
    <property type="molecule type" value="Genomic_DNA"/>
</dbReference>
<reference evidence="3 4" key="1">
    <citation type="submission" date="2014-09" db="EMBL/GenBank/DDBJ databases">
        <authorList>
            <person name="Martin A.A."/>
        </authorList>
    </citation>
    <scope>NUCLEOTIDE SEQUENCE</scope>
    <source>
        <strain evidence="4">ED321</strain>
        <strain evidence="3">ED321 Heterogonic</strain>
    </source>
</reference>
<keyword evidence="1" id="KW-1133">Transmembrane helix</keyword>
<sequence>MFKFSILLFLFILLSQCNHLKKLKLLGSTRNSVAVKIDDNVFTFNFYDDFHVSGNITIYEDDKYEVKNSAGRVVYVDREDYSPKMILKNEKNKTIYSETVSNLMELRTAIVYIFVAFIIILLGIICFFSYQFSITSKLFKKLNKSHSTAENVYDQNSSIPYNSVNSSSFVSDIIKDNYISDIKTIKAISFGKEKERSIKFLIMSKTGELMIKTNKIKNFKCTELTPKTLSSIGNLLGFMALIEIKSNNSFLKDSEIKDLIKK</sequence>
<keyword evidence="4" id="KW-1185">Reference proteome</keyword>
<dbReference type="AlphaFoldDB" id="A0A090LHF8"/>
<keyword evidence="2" id="KW-0732">Signal</keyword>
<evidence type="ECO:0000313" key="3">
    <source>
        <dbReference type="EMBL" id="CEF69196.1"/>
    </source>
</evidence>